<dbReference type="AlphaFoldDB" id="M7NL03"/>
<gene>
    <name evidence="1" type="ORF">ADICEAN_02406</name>
</gene>
<organism evidence="1 2">
    <name type="scientific">Cesiribacter andamanensis AMV16</name>
    <dbReference type="NCBI Taxonomy" id="1279009"/>
    <lineage>
        <taxon>Bacteria</taxon>
        <taxon>Pseudomonadati</taxon>
        <taxon>Bacteroidota</taxon>
        <taxon>Cytophagia</taxon>
        <taxon>Cytophagales</taxon>
        <taxon>Cesiribacteraceae</taxon>
        <taxon>Cesiribacter</taxon>
    </lineage>
</organism>
<dbReference type="STRING" id="1279009.ADICEAN_02406"/>
<name>M7NL03_9BACT</name>
<keyword evidence="2" id="KW-1185">Reference proteome</keyword>
<comment type="caution">
    <text evidence="1">The sequence shown here is derived from an EMBL/GenBank/DDBJ whole genome shotgun (WGS) entry which is preliminary data.</text>
</comment>
<protein>
    <submittedName>
        <fullName evidence="1">Uncharacterized protein</fullName>
    </submittedName>
</protein>
<evidence type="ECO:0000313" key="2">
    <source>
        <dbReference type="Proteomes" id="UP000011910"/>
    </source>
</evidence>
<dbReference type="Proteomes" id="UP000011910">
    <property type="component" value="Unassembled WGS sequence"/>
</dbReference>
<accession>M7NL03</accession>
<dbReference type="EMBL" id="AODQ01000057">
    <property type="protein sequence ID" value="EMR02475.1"/>
    <property type="molecule type" value="Genomic_DNA"/>
</dbReference>
<proteinExistence type="predicted"/>
<reference evidence="1 2" key="1">
    <citation type="journal article" date="2013" name="Genome Announc.">
        <title>Draft Genome Sequence of Cesiribacter andamanensis Strain AMV16T, Isolated from a Soil Sample from a Mud Volcano in the Andaman Islands, India.</title>
        <authorList>
            <person name="Shivaji S."/>
            <person name="Ara S."/>
            <person name="Begum Z."/>
            <person name="Srinivas T.N."/>
            <person name="Singh A."/>
            <person name="Kumar Pinnaka A."/>
        </authorList>
    </citation>
    <scope>NUCLEOTIDE SEQUENCE [LARGE SCALE GENOMIC DNA]</scope>
    <source>
        <strain evidence="1 2">AMV16</strain>
    </source>
</reference>
<evidence type="ECO:0000313" key="1">
    <source>
        <dbReference type="EMBL" id="EMR02475.1"/>
    </source>
</evidence>
<sequence length="75" mass="8906">MLDDINLYYLPGMTQQEYLELQKNRAFPVFLDPFFHNINEIRWYNQSLYHIANEGGRQIIGGKKRLLGLRHSPGR</sequence>